<evidence type="ECO:0000256" key="1">
    <source>
        <dbReference type="SAM" id="Coils"/>
    </source>
</evidence>
<dbReference type="AlphaFoldDB" id="A0A6M3KVU6"/>
<reference evidence="2" key="1">
    <citation type="submission" date="2020-03" db="EMBL/GenBank/DDBJ databases">
        <title>The deep terrestrial virosphere.</title>
        <authorList>
            <person name="Holmfeldt K."/>
            <person name="Nilsson E."/>
            <person name="Simone D."/>
            <person name="Lopez-Fernandez M."/>
            <person name="Wu X."/>
            <person name="de Brujin I."/>
            <person name="Lundin D."/>
            <person name="Andersson A."/>
            <person name="Bertilsson S."/>
            <person name="Dopson M."/>
        </authorList>
    </citation>
    <scope>NUCLEOTIDE SEQUENCE</scope>
    <source>
        <strain evidence="2">MM415B02127</strain>
    </source>
</reference>
<organism evidence="2">
    <name type="scientific">viral metagenome</name>
    <dbReference type="NCBI Taxonomy" id="1070528"/>
    <lineage>
        <taxon>unclassified sequences</taxon>
        <taxon>metagenomes</taxon>
        <taxon>organismal metagenomes</taxon>
    </lineage>
</organism>
<accession>A0A6M3KVU6</accession>
<keyword evidence="1" id="KW-0175">Coiled coil</keyword>
<sequence length="66" mass="7850">MSVTQSELKKLQEKIELLEKIVELEEKLRILKDIQPAIIYVPQPYYPTYPTYPPYYITWSSKEATT</sequence>
<evidence type="ECO:0000313" key="2">
    <source>
        <dbReference type="EMBL" id="QJA86119.1"/>
    </source>
</evidence>
<gene>
    <name evidence="2" type="ORF">MM415B02127_0007</name>
</gene>
<dbReference type="EMBL" id="MT142616">
    <property type="protein sequence ID" value="QJA86119.1"/>
    <property type="molecule type" value="Genomic_DNA"/>
</dbReference>
<name>A0A6M3KVU6_9ZZZZ</name>
<protein>
    <submittedName>
        <fullName evidence="2">Uncharacterized protein</fullName>
    </submittedName>
</protein>
<feature type="coiled-coil region" evidence="1">
    <location>
        <begin position="1"/>
        <end position="34"/>
    </location>
</feature>
<proteinExistence type="predicted"/>